<organism evidence="2 3">
    <name type="scientific">Enterococcus dispar ATCC 51266</name>
    <dbReference type="NCBI Taxonomy" id="1139219"/>
    <lineage>
        <taxon>Bacteria</taxon>
        <taxon>Bacillati</taxon>
        <taxon>Bacillota</taxon>
        <taxon>Bacilli</taxon>
        <taxon>Lactobacillales</taxon>
        <taxon>Enterococcaceae</taxon>
        <taxon>Enterococcus</taxon>
    </lineage>
</organism>
<name>S0K6S8_9ENTE</name>
<evidence type="ECO:0000256" key="1">
    <source>
        <dbReference type="SAM" id="SignalP"/>
    </source>
</evidence>
<dbReference type="Proteomes" id="UP000014127">
    <property type="component" value="Unassembled WGS sequence"/>
</dbReference>
<keyword evidence="3" id="KW-1185">Reference proteome</keyword>
<evidence type="ECO:0000313" key="3">
    <source>
        <dbReference type="Proteomes" id="UP000014127"/>
    </source>
</evidence>
<sequence>MKKIIGTFIFLAMSSTMFFSQPTVLATEDNVTILTEEPPQELVQLVMFRLPYYSAMLAVDDKISDQHQALGKPFSIFNDDLNETTFCFPFYVNKKLVKTVIGYRTHQSWQTNLSGFLVAELKDLFTSQDYSFENIAFIQKNEDIYLFTDAQPLTFFYDSKASMGSLSPEKVKLRNFSEQSLVTTSNTATFAQKKICKS</sequence>
<dbReference type="HOGENOM" id="CLU_1376289_0_0_9"/>
<accession>S0K6S8</accession>
<reference evidence="2 3" key="1">
    <citation type="submission" date="2013-03" db="EMBL/GenBank/DDBJ databases">
        <title>The Genome Sequence of Enterococcus dispar ATCC_51266 (Illumina only assembly).</title>
        <authorList>
            <consortium name="The Broad Institute Genomics Platform"/>
            <consortium name="The Broad Institute Genome Sequencing Center for Infectious Disease"/>
            <person name="Earl A."/>
            <person name="Russ C."/>
            <person name="Gilmore M."/>
            <person name="Surin D."/>
            <person name="Walker B."/>
            <person name="Young S."/>
            <person name="Zeng Q."/>
            <person name="Gargeya S."/>
            <person name="Fitzgerald M."/>
            <person name="Haas B."/>
            <person name="Abouelleil A."/>
            <person name="Allen A.W."/>
            <person name="Alvarado L."/>
            <person name="Arachchi H.M."/>
            <person name="Berlin A.M."/>
            <person name="Chapman S.B."/>
            <person name="Gainer-Dewar J."/>
            <person name="Goldberg J."/>
            <person name="Griggs A."/>
            <person name="Gujja S."/>
            <person name="Hansen M."/>
            <person name="Howarth C."/>
            <person name="Imamovic A."/>
            <person name="Ireland A."/>
            <person name="Larimer J."/>
            <person name="McCowan C."/>
            <person name="Murphy C."/>
            <person name="Pearson M."/>
            <person name="Poon T.W."/>
            <person name="Priest M."/>
            <person name="Roberts A."/>
            <person name="Saif S."/>
            <person name="Shea T."/>
            <person name="Sisk P."/>
            <person name="Sykes S."/>
            <person name="Wortman J."/>
            <person name="Nusbaum C."/>
            <person name="Birren B."/>
        </authorList>
    </citation>
    <scope>NUCLEOTIDE SEQUENCE [LARGE SCALE GENOMIC DNA]</scope>
    <source>
        <strain evidence="2 3">ATCC 51266</strain>
    </source>
</reference>
<gene>
    <name evidence="2" type="ORF">OMK_02109</name>
</gene>
<feature type="signal peptide" evidence="1">
    <location>
        <begin position="1"/>
        <end position="26"/>
    </location>
</feature>
<evidence type="ECO:0000313" key="2">
    <source>
        <dbReference type="EMBL" id="EOT40257.1"/>
    </source>
</evidence>
<proteinExistence type="predicted"/>
<dbReference type="Gene3D" id="3.10.500.10">
    <property type="entry name" value="Staphopain proregion domain"/>
    <property type="match status" value="1"/>
</dbReference>
<dbReference type="EMBL" id="AHYR01000009">
    <property type="protein sequence ID" value="EOT40257.1"/>
    <property type="molecule type" value="Genomic_DNA"/>
</dbReference>
<feature type="chain" id="PRO_5004488425" description="MucBP domain-containing protein" evidence="1">
    <location>
        <begin position="27"/>
        <end position="198"/>
    </location>
</feature>
<dbReference type="RefSeq" id="WP_016173248.1">
    <property type="nucleotide sequence ID" value="NZ_ASWK01000001.1"/>
</dbReference>
<keyword evidence="1" id="KW-0732">Signal</keyword>
<dbReference type="InterPro" id="IPR037155">
    <property type="entry name" value="Staphopain_pro_sf"/>
</dbReference>
<dbReference type="PATRIC" id="fig|1139219.3.peg.2056"/>
<protein>
    <recommendedName>
        <fullName evidence="4">MucBP domain-containing protein</fullName>
    </recommendedName>
</protein>
<evidence type="ECO:0008006" key="4">
    <source>
        <dbReference type="Google" id="ProtNLM"/>
    </source>
</evidence>
<dbReference type="AlphaFoldDB" id="S0K6S8"/>
<comment type="caution">
    <text evidence="2">The sequence shown here is derived from an EMBL/GenBank/DDBJ whole genome shotgun (WGS) entry which is preliminary data.</text>
</comment>